<dbReference type="InterPro" id="IPR013656">
    <property type="entry name" value="PAS_4"/>
</dbReference>
<keyword evidence="1" id="KW-0378">Hydrolase</keyword>
<accession>A0ABV8HUW9</accession>
<dbReference type="InterPro" id="IPR052016">
    <property type="entry name" value="Bact_Sigma-Reg"/>
</dbReference>
<dbReference type="RefSeq" id="WP_386436512.1">
    <property type="nucleotide sequence ID" value="NZ_JBHSBB010000030.1"/>
</dbReference>
<comment type="caution">
    <text evidence="3">The sequence shown here is derived from an EMBL/GenBank/DDBJ whole genome shotgun (WGS) entry which is preliminary data.</text>
</comment>
<dbReference type="CDD" id="cd00130">
    <property type="entry name" value="PAS"/>
    <property type="match status" value="1"/>
</dbReference>
<dbReference type="CDD" id="cd16936">
    <property type="entry name" value="HATPase_RsbW-like"/>
    <property type="match status" value="1"/>
</dbReference>
<dbReference type="PROSITE" id="PS50112">
    <property type="entry name" value="PAS"/>
    <property type="match status" value="1"/>
</dbReference>
<dbReference type="InterPro" id="IPR013767">
    <property type="entry name" value="PAS_fold"/>
</dbReference>
<feature type="domain" description="PAS" evidence="2">
    <location>
        <begin position="24"/>
        <end position="61"/>
    </location>
</feature>
<evidence type="ECO:0000259" key="2">
    <source>
        <dbReference type="PROSITE" id="PS50112"/>
    </source>
</evidence>
<dbReference type="SUPFAM" id="SSF55874">
    <property type="entry name" value="ATPase domain of HSP90 chaperone/DNA topoisomerase II/histidine kinase"/>
    <property type="match status" value="1"/>
</dbReference>
<dbReference type="SUPFAM" id="SSF81606">
    <property type="entry name" value="PP2C-like"/>
    <property type="match status" value="1"/>
</dbReference>
<dbReference type="InterPro" id="IPR029016">
    <property type="entry name" value="GAF-like_dom_sf"/>
</dbReference>
<dbReference type="Pfam" id="PF08448">
    <property type="entry name" value="PAS_4"/>
    <property type="match status" value="1"/>
</dbReference>
<dbReference type="Pfam" id="PF00989">
    <property type="entry name" value="PAS"/>
    <property type="match status" value="1"/>
</dbReference>
<name>A0ABV8HUW9_9ACTN</name>
<dbReference type="Gene3D" id="3.30.565.10">
    <property type="entry name" value="Histidine kinase-like ATPase, C-terminal domain"/>
    <property type="match status" value="1"/>
</dbReference>
<dbReference type="NCBIfam" id="TIGR00229">
    <property type="entry name" value="sensory_box"/>
    <property type="match status" value="1"/>
</dbReference>
<evidence type="ECO:0000313" key="4">
    <source>
        <dbReference type="Proteomes" id="UP001595765"/>
    </source>
</evidence>
<dbReference type="SMART" id="SM00091">
    <property type="entry name" value="PAS"/>
    <property type="match status" value="2"/>
</dbReference>
<dbReference type="PANTHER" id="PTHR43156:SF2">
    <property type="entry name" value="STAGE II SPORULATION PROTEIN E"/>
    <property type="match status" value="1"/>
</dbReference>
<evidence type="ECO:0000256" key="1">
    <source>
        <dbReference type="ARBA" id="ARBA00022801"/>
    </source>
</evidence>
<dbReference type="Pfam" id="PF07228">
    <property type="entry name" value="SpoIIE"/>
    <property type="match status" value="1"/>
</dbReference>
<dbReference type="SMART" id="SM00065">
    <property type="entry name" value="GAF"/>
    <property type="match status" value="1"/>
</dbReference>
<dbReference type="InterPro" id="IPR036890">
    <property type="entry name" value="HATPase_C_sf"/>
</dbReference>
<dbReference type="SUPFAM" id="SSF55781">
    <property type="entry name" value="GAF domain-like"/>
    <property type="match status" value="1"/>
</dbReference>
<evidence type="ECO:0000313" key="3">
    <source>
        <dbReference type="EMBL" id="MFC4035850.1"/>
    </source>
</evidence>
<dbReference type="InterPro" id="IPR035965">
    <property type="entry name" value="PAS-like_dom_sf"/>
</dbReference>
<dbReference type="InterPro" id="IPR003594">
    <property type="entry name" value="HATPase_dom"/>
</dbReference>
<dbReference type="Gene3D" id="3.30.450.40">
    <property type="match status" value="1"/>
</dbReference>
<dbReference type="PANTHER" id="PTHR43156">
    <property type="entry name" value="STAGE II SPORULATION PROTEIN E-RELATED"/>
    <property type="match status" value="1"/>
</dbReference>
<dbReference type="Pfam" id="PF13581">
    <property type="entry name" value="HATPase_c_2"/>
    <property type="match status" value="1"/>
</dbReference>
<dbReference type="SUPFAM" id="SSF55785">
    <property type="entry name" value="PYP-like sensor domain (PAS domain)"/>
    <property type="match status" value="2"/>
</dbReference>
<organism evidence="3 4">
    <name type="scientific">Streptomyces polygonati</name>
    <dbReference type="NCBI Taxonomy" id="1617087"/>
    <lineage>
        <taxon>Bacteria</taxon>
        <taxon>Bacillati</taxon>
        <taxon>Actinomycetota</taxon>
        <taxon>Actinomycetes</taxon>
        <taxon>Kitasatosporales</taxon>
        <taxon>Streptomycetaceae</taxon>
        <taxon>Streptomyces</taxon>
    </lineage>
</organism>
<dbReference type="Gene3D" id="3.30.450.20">
    <property type="entry name" value="PAS domain"/>
    <property type="match status" value="2"/>
</dbReference>
<dbReference type="EMBL" id="JBHSBB010000030">
    <property type="protein sequence ID" value="MFC4035850.1"/>
    <property type="molecule type" value="Genomic_DNA"/>
</dbReference>
<proteinExistence type="predicted"/>
<gene>
    <name evidence="3" type="ORF">ACFO3J_30925</name>
</gene>
<dbReference type="InterPro" id="IPR001932">
    <property type="entry name" value="PPM-type_phosphatase-like_dom"/>
</dbReference>
<dbReference type="InterPro" id="IPR003018">
    <property type="entry name" value="GAF"/>
</dbReference>
<dbReference type="Proteomes" id="UP001595765">
    <property type="component" value="Unassembled WGS sequence"/>
</dbReference>
<dbReference type="SMART" id="SM00331">
    <property type="entry name" value="PP2C_SIG"/>
    <property type="match status" value="1"/>
</dbReference>
<reference evidence="4" key="1">
    <citation type="journal article" date="2019" name="Int. J. Syst. Evol. Microbiol.">
        <title>The Global Catalogue of Microorganisms (GCM) 10K type strain sequencing project: providing services to taxonomists for standard genome sequencing and annotation.</title>
        <authorList>
            <consortium name="The Broad Institute Genomics Platform"/>
            <consortium name="The Broad Institute Genome Sequencing Center for Infectious Disease"/>
            <person name="Wu L."/>
            <person name="Ma J."/>
        </authorList>
    </citation>
    <scope>NUCLEOTIDE SEQUENCE [LARGE SCALE GENOMIC DNA]</scope>
    <source>
        <strain evidence="4">CGMCC 4.7237</strain>
    </source>
</reference>
<sequence length="812" mass="87901">MDPRSAETDGQAELQGVRHLAAAIVDAQGTVREWSSGAEQLLGFRRAEIVGRPVADLLDPEVPADLGERLLRGPGGTADVVMRHRDGHPMTVELLCTVHPSAGGEPVRLLVATALPVERDLAETLKSWALDQIPVIGAIFDTDARYLHLNDFARRLWNIPADRLLGRKVTEDLPQQGTNEFLESILQSLRTGEPSVYEATQERGHRTQTWTIRNTPLKDPSGTVRGLYTLGMDTTREFEARERLSLLNRASATIGSTLDVRTTAQELTQVVVPELADFVTIDVLDFVLAEEEPFRAPAGPAVVRRLAENSVLEGVPESVLKPGDTEVYLDDSPHARALSTGTSFITKIVGDLDSDAWAGRREERSAKGQVFGFHSAMVVPLRARGSTFGLVCFYRHQYPDDFTPDDLLLAEEITARAAVCVDNAQRYARQRATALTLQHSLLPHDVPRQTAVDVASRYLPSDVQGGVGGDWFDVIPLSGARVALVVGDVVGHGIQASATMGRLRTAVRTLADIEMPPDELLTQLDGLIDRPFTGTGERQSDSQAGATCLYAVYDPVTRWCALARAGHPPPALVLPDGSVEVIDVPAGPPLGLGGLPFEKVEVCLPEGSLLALYTNGLIASRDKDVDQGLAELRRQLAGPTASLEETCDRLLTRLQREPPADDVALLLARTRVLDSGHTDTWELPSDPEAVGKAREYASRTLEAWGLDDVTFTTEIVVSELVTNAIRHASGPIQLRLILESGTLICEVSDGSDTFPRLRRARVYDEGGRGLLMVAQLSRRWGTRSTSTGKVIWADQPVGSTAAGGPEDGVSAA</sequence>
<dbReference type="Pfam" id="PF01590">
    <property type="entry name" value="GAF"/>
    <property type="match status" value="1"/>
</dbReference>
<protein>
    <submittedName>
        <fullName evidence="3">SpoIIE family protein phosphatase</fullName>
    </submittedName>
</protein>
<dbReference type="Gene3D" id="3.60.40.10">
    <property type="entry name" value="PPM-type phosphatase domain"/>
    <property type="match status" value="1"/>
</dbReference>
<dbReference type="InterPro" id="IPR000014">
    <property type="entry name" value="PAS"/>
</dbReference>
<dbReference type="InterPro" id="IPR036457">
    <property type="entry name" value="PPM-type-like_dom_sf"/>
</dbReference>
<keyword evidence="4" id="KW-1185">Reference proteome</keyword>